<comment type="catalytic activity">
    <reaction evidence="1">
        <text>Endonucleolytic cleavage to 5'-phosphomonoester.</text>
        <dbReference type="EC" id="3.1.26.4"/>
    </reaction>
</comment>
<evidence type="ECO:0000259" key="8">
    <source>
        <dbReference type="PROSITE" id="PS50879"/>
    </source>
</evidence>
<evidence type="ECO:0000313" key="11">
    <source>
        <dbReference type="RefSeq" id="XP_033582924.1"/>
    </source>
</evidence>
<keyword evidence="7" id="KW-0378">Hydrolase</keyword>
<dbReference type="Pfam" id="PF00075">
    <property type="entry name" value="RNase_H"/>
    <property type="match status" value="1"/>
</dbReference>
<dbReference type="GO" id="GO:0003676">
    <property type="term" value="F:nucleic acid binding"/>
    <property type="evidence" value="ECO:0007669"/>
    <property type="project" value="InterPro"/>
</dbReference>
<evidence type="ECO:0000313" key="9">
    <source>
        <dbReference type="EMBL" id="KAF2815960.1"/>
    </source>
</evidence>
<evidence type="ECO:0000256" key="1">
    <source>
        <dbReference type="ARBA" id="ARBA00000077"/>
    </source>
</evidence>
<dbReference type="CDD" id="cd09276">
    <property type="entry name" value="Rnase_HI_RT_non_LTR"/>
    <property type="match status" value="1"/>
</dbReference>
<evidence type="ECO:0000256" key="6">
    <source>
        <dbReference type="ARBA" id="ARBA00022759"/>
    </source>
</evidence>
<reference evidence="9 11" key="1">
    <citation type="journal article" date="2020" name="Stud. Mycol.">
        <title>101 Dothideomycetes genomes: a test case for predicting lifestyles and emergence of pathogens.</title>
        <authorList>
            <person name="Haridas S."/>
            <person name="Albert R."/>
            <person name="Binder M."/>
            <person name="Bloem J."/>
            <person name="Labutti K."/>
            <person name="Salamov A."/>
            <person name="Andreopoulos B."/>
            <person name="Baker S."/>
            <person name="Barry K."/>
            <person name="Bills G."/>
            <person name="Bluhm B."/>
            <person name="Cannon C."/>
            <person name="Castanera R."/>
            <person name="Culley D."/>
            <person name="Daum C."/>
            <person name="Ezra D."/>
            <person name="Gonzalez J."/>
            <person name="Henrissat B."/>
            <person name="Kuo A."/>
            <person name="Liang C."/>
            <person name="Lipzen A."/>
            <person name="Lutzoni F."/>
            <person name="Magnuson J."/>
            <person name="Mondo S."/>
            <person name="Nolan M."/>
            <person name="Ohm R."/>
            <person name="Pangilinan J."/>
            <person name="Park H.-J."/>
            <person name="Ramirez L."/>
            <person name="Alfaro M."/>
            <person name="Sun H."/>
            <person name="Tritt A."/>
            <person name="Yoshinaga Y."/>
            <person name="Zwiers L.-H."/>
            <person name="Turgeon B."/>
            <person name="Goodwin S."/>
            <person name="Spatafora J."/>
            <person name="Crous P."/>
            <person name="Grigoriev I."/>
        </authorList>
    </citation>
    <scope>NUCLEOTIDE SEQUENCE</scope>
    <source>
        <strain evidence="9 11">CBS 304.34</strain>
    </source>
</reference>
<organism evidence="9">
    <name type="scientific">Mytilinidion resinicola</name>
    <dbReference type="NCBI Taxonomy" id="574789"/>
    <lineage>
        <taxon>Eukaryota</taxon>
        <taxon>Fungi</taxon>
        <taxon>Dikarya</taxon>
        <taxon>Ascomycota</taxon>
        <taxon>Pezizomycotina</taxon>
        <taxon>Dothideomycetes</taxon>
        <taxon>Pleosporomycetidae</taxon>
        <taxon>Mytilinidiales</taxon>
        <taxon>Mytilinidiaceae</taxon>
        <taxon>Mytilinidion</taxon>
    </lineage>
</organism>
<dbReference type="PANTHER" id="PTHR10642:SF26">
    <property type="entry name" value="RIBONUCLEASE H1"/>
    <property type="match status" value="1"/>
</dbReference>
<dbReference type="OrthoDB" id="4729724at2759"/>
<dbReference type="GO" id="GO:0004523">
    <property type="term" value="F:RNA-DNA hybrid ribonuclease activity"/>
    <property type="evidence" value="ECO:0007669"/>
    <property type="project" value="UniProtKB-EC"/>
</dbReference>
<dbReference type="GeneID" id="54465778"/>
<dbReference type="InterPro" id="IPR002156">
    <property type="entry name" value="RNaseH_domain"/>
</dbReference>
<keyword evidence="10" id="KW-1185">Reference proteome</keyword>
<sequence>MKRLLNSVVSTGRIKRTFPASIIIDDRVEALDHSAQREGAEQDFSRPEWTYWTDGSLRGGSSSNNSFMGAGVTCFKTDRSGFKKVGYPIGRNCGCTNDAELYAISEALKLALEDIHDKRGAKVILYTDSQEVLKSLKTGIPVLVGPVVSSRLVVAEAYERAEALRAGGVDLELRWVPGHSSSKGNDAADIAAYAASSCFQDLQKLVGPVELTLLRENMQGATKDVREEYLYRASLLSTGPVRFLLGSNPTKEVTEAGVAEWRENGGDINALPTKNHEYEGDLLEVTSKDKHRVESSETLDNWEEYWGLNSKYDPGPRGNVNFHPYDFSL</sequence>
<protein>
    <recommendedName>
        <fullName evidence="3">ribonuclease H</fullName>
        <ecNumber evidence="3">3.1.26.4</ecNumber>
    </recommendedName>
</protein>
<dbReference type="PANTHER" id="PTHR10642">
    <property type="entry name" value="RIBONUCLEASE H1"/>
    <property type="match status" value="1"/>
</dbReference>
<proteinExistence type="inferred from homology"/>
<dbReference type="SUPFAM" id="SSF53098">
    <property type="entry name" value="Ribonuclease H-like"/>
    <property type="match status" value="1"/>
</dbReference>
<dbReference type="EC" id="3.1.26.4" evidence="3"/>
<evidence type="ECO:0000256" key="7">
    <source>
        <dbReference type="ARBA" id="ARBA00022801"/>
    </source>
</evidence>
<comment type="similarity">
    <text evidence="2">Belongs to the RNase H family.</text>
</comment>
<dbReference type="PROSITE" id="PS50879">
    <property type="entry name" value="RNASE_H_1"/>
    <property type="match status" value="1"/>
</dbReference>
<dbReference type="Proteomes" id="UP000504636">
    <property type="component" value="Unplaced"/>
</dbReference>
<dbReference type="AlphaFoldDB" id="A0A6A6Z4L0"/>
<dbReference type="InterPro" id="IPR050092">
    <property type="entry name" value="RNase_H"/>
</dbReference>
<evidence type="ECO:0000256" key="3">
    <source>
        <dbReference type="ARBA" id="ARBA00012180"/>
    </source>
</evidence>
<dbReference type="RefSeq" id="XP_033582924.1">
    <property type="nucleotide sequence ID" value="XM_033724885.1"/>
</dbReference>
<dbReference type="InterPro" id="IPR036397">
    <property type="entry name" value="RNaseH_sf"/>
</dbReference>
<reference evidence="11" key="3">
    <citation type="submission" date="2025-04" db="UniProtKB">
        <authorList>
            <consortium name="RefSeq"/>
        </authorList>
    </citation>
    <scope>IDENTIFICATION</scope>
    <source>
        <strain evidence="11">CBS 304.34</strain>
    </source>
</reference>
<feature type="domain" description="RNase H type-1" evidence="8">
    <location>
        <begin position="45"/>
        <end position="197"/>
    </location>
</feature>
<evidence type="ECO:0000256" key="2">
    <source>
        <dbReference type="ARBA" id="ARBA00005300"/>
    </source>
</evidence>
<dbReference type="Gene3D" id="3.30.420.10">
    <property type="entry name" value="Ribonuclease H-like superfamily/Ribonuclease H"/>
    <property type="match status" value="1"/>
</dbReference>
<name>A0A6A6Z4L0_9PEZI</name>
<dbReference type="InterPro" id="IPR012337">
    <property type="entry name" value="RNaseH-like_sf"/>
</dbReference>
<evidence type="ECO:0000256" key="5">
    <source>
        <dbReference type="ARBA" id="ARBA00022723"/>
    </source>
</evidence>
<keyword evidence="6" id="KW-0255">Endonuclease</keyword>
<evidence type="ECO:0000256" key="4">
    <source>
        <dbReference type="ARBA" id="ARBA00022722"/>
    </source>
</evidence>
<keyword evidence="5" id="KW-0479">Metal-binding</keyword>
<dbReference type="GO" id="GO:0046872">
    <property type="term" value="F:metal ion binding"/>
    <property type="evidence" value="ECO:0007669"/>
    <property type="project" value="UniProtKB-KW"/>
</dbReference>
<keyword evidence="4" id="KW-0540">Nuclease</keyword>
<evidence type="ECO:0000313" key="10">
    <source>
        <dbReference type="Proteomes" id="UP000504636"/>
    </source>
</evidence>
<dbReference type="EMBL" id="MU003693">
    <property type="protein sequence ID" value="KAF2815960.1"/>
    <property type="molecule type" value="Genomic_DNA"/>
</dbReference>
<gene>
    <name evidence="9 11" type="ORF">BDZ99DRAFT_514583</name>
</gene>
<reference evidence="11" key="2">
    <citation type="submission" date="2020-04" db="EMBL/GenBank/DDBJ databases">
        <authorList>
            <consortium name="NCBI Genome Project"/>
        </authorList>
    </citation>
    <scope>NUCLEOTIDE SEQUENCE</scope>
    <source>
        <strain evidence="11">CBS 304.34</strain>
    </source>
</reference>
<dbReference type="GO" id="GO:0043137">
    <property type="term" value="P:DNA replication, removal of RNA primer"/>
    <property type="evidence" value="ECO:0007669"/>
    <property type="project" value="TreeGrafter"/>
</dbReference>
<accession>A0A6A6Z4L0</accession>